<dbReference type="AlphaFoldDB" id="A0A2P6MI09"/>
<protein>
    <submittedName>
        <fullName evidence="1">Cof-type HAD-IIB family hydrolase</fullName>
    </submittedName>
</protein>
<gene>
    <name evidence="1" type="ORF">C6I21_06365</name>
</gene>
<dbReference type="GO" id="GO:0000287">
    <property type="term" value="F:magnesium ion binding"/>
    <property type="evidence" value="ECO:0007669"/>
    <property type="project" value="TreeGrafter"/>
</dbReference>
<proteinExistence type="predicted"/>
<reference evidence="1 2" key="1">
    <citation type="submission" date="2018-03" db="EMBL/GenBank/DDBJ databases">
        <title>Bacillus urumqiensis sp. nov., a moderately haloalkaliphilic bacterium isolated from a salt lake.</title>
        <authorList>
            <person name="Zhao B."/>
            <person name="Liao Z."/>
        </authorList>
    </citation>
    <scope>NUCLEOTIDE SEQUENCE [LARGE SCALE GENOMIC DNA]</scope>
    <source>
        <strain evidence="1 2">BZ-SZ-XJ18</strain>
    </source>
</reference>
<evidence type="ECO:0000313" key="2">
    <source>
        <dbReference type="Proteomes" id="UP000243650"/>
    </source>
</evidence>
<dbReference type="Gene3D" id="3.30.1240.10">
    <property type="match status" value="1"/>
</dbReference>
<dbReference type="SUPFAM" id="SSF56784">
    <property type="entry name" value="HAD-like"/>
    <property type="match status" value="1"/>
</dbReference>
<sequence>MQIKAVFLDMDGTLLRSDNTISHRTREAVARLKQQGVHVFLATGRHLDITLPYHRELDLDTPIICLNGAAVYDSYSLDPLQLRPLPIKKELHQAVMAQSPRNLMIHSAEGLYCEKECSIIQEWSREGRRAPLYAGPITDALPSTILKYSVRSFSHLTVPSSLYRPHADMIRWDDGFELVRSSVSKWAAIEYLLYQYGIHKRESLAFGDGPNDMEMLLHCGTGVAMANAGDLLKQNADFVTMHHEADGVARFLEGFVLKNHFPAPAAALSL</sequence>
<dbReference type="RefSeq" id="WP_105958609.1">
    <property type="nucleotide sequence ID" value="NZ_PVNS01000005.1"/>
</dbReference>
<dbReference type="Gene3D" id="3.40.50.1000">
    <property type="entry name" value="HAD superfamily/HAD-like"/>
    <property type="match status" value="1"/>
</dbReference>
<dbReference type="NCBIfam" id="TIGR00099">
    <property type="entry name" value="Cof-subfamily"/>
    <property type="match status" value="1"/>
</dbReference>
<keyword evidence="1" id="KW-0378">Hydrolase</keyword>
<keyword evidence="2" id="KW-1185">Reference proteome</keyword>
<comment type="caution">
    <text evidence="1">The sequence shown here is derived from an EMBL/GenBank/DDBJ whole genome shotgun (WGS) entry which is preliminary data.</text>
</comment>
<dbReference type="InterPro" id="IPR036412">
    <property type="entry name" value="HAD-like_sf"/>
</dbReference>
<dbReference type="InterPro" id="IPR023214">
    <property type="entry name" value="HAD_sf"/>
</dbReference>
<dbReference type="OrthoDB" id="9790031at2"/>
<dbReference type="EMBL" id="PVNS01000005">
    <property type="protein sequence ID" value="PRO65925.1"/>
    <property type="molecule type" value="Genomic_DNA"/>
</dbReference>
<accession>A0A2P6MI09</accession>
<evidence type="ECO:0000313" key="1">
    <source>
        <dbReference type="EMBL" id="PRO65925.1"/>
    </source>
</evidence>
<dbReference type="GO" id="GO:0016791">
    <property type="term" value="F:phosphatase activity"/>
    <property type="evidence" value="ECO:0007669"/>
    <property type="project" value="UniProtKB-ARBA"/>
</dbReference>
<dbReference type="PANTHER" id="PTHR10000:SF8">
    <property type="entry name" value="HAD SUPERFAMILY HYDROLASE-LIKE, TYPE 3"/>
    <property type="match status" value="1"/>
</dbReference>
<organism evidence="1 2">
    <name type="scientific">Alkalicoccus urumqiensis</name>
    <name type="common">Bacillus urumqiensis</name>
    <dbReference type="NCBI Taxonomy" id="1548213"/>
    <lineage>
        <taxon>Bacteria</taxon>
        <taxon>Bacillati</taxon>
        <taxon>Bacillota</taxon>
        <taxon>Bacilli</taxon>
        <taxon>Bacillales</taxon>
        <taxon>Bacillaceae</taxon>
        <taxon>Alkalicoccus</taxon>
    </lineage>
</organism>
<name>A0A2P6MI09_ALKUR</name>
<dbReference type="Pfam" id="PF08282">
    <property type="entry name" value="Hydrolase_3"/>
    <property type="match status" value="1"/>
</dbReference>
<dbReference type="GO" id="GO:0005829">
    <property type="term" value="C:cytosol"/>
    <property type="evidence" value="ECO:0007669"/>
    <property type="project" value="TreeGrafter"/>
</dbReference>
<dbReference type="Proteomes" id="UP000243650">
    <property type="component" value="Unassembled WGS sequence"/>
</dbReference>
<dbReference type="CDD" id="cd07516">
    <property type="entry name" value="HAD_Pase"/>
    <property type="match status" value="1"/>
</dbReference>
<dbReference type="PANTHER" id="PTHR10000">
    <property type="entry name" value="PHOSPHOSERINE PHOSPHATASE"/>
    <property type="match status" value="1"/>
</dbReference>
<dbReference type="InterPro" id="IPR000150">
    <property type="entry name" value="Cof"/>
</dbReference>